<dbReference type="EMBL" id="CADCTE010000061">
    <property type="protein sequence ID" value="CAA9227869.1"/>
    <property type="molecule type" value="Genomic_DNA"/>
</dbReference>
<gene>
    <name evidence="2" type="ORF">AVDCRST_MAG83-926</name>
</gene>
<proteinExistence type="predicted"/>
<evidence type="ECO:0000313" key="2">
    <source>
        <dbReference type="EMBL" id="CAA9227869.1"/>
    </source>
</evidence>
<accession>A0A6J4HQ03</accession>
<reference evidence="2" key="1">
    <citation type="submission" date="2020-02" db="EMBL/GenBank/DDBJ databases">
        <authorList>
            <person name="Meier V. D."/>
        </authorList>
    </citation>
    <scope>NUCLEOTIDE SEQUENCE</scope>
    <source>
        <strain evidence="2">AVDCRST_MAG83</strain>
    </source>
</reference>
<feature type="compositionally biased region" description="Basic residues" evidence="1">
    <location>
        <begin position="1"/>
        <end position="14"/>
    </location>
</feature>
<feature type="non-terminal residue" evidence="2">
    <location>
        <position position="1"/>
    </location>
</feature>
<protein>
    <submittedName>
        <fullName evidence="2">Uncharacterized protein</fullName>
    </submittedName>
</protein>
<feature type="non-terminal residue" evidence="2">
    <location>
        <position position="70"/>
    </location>
</feature>
<sequence length="70" mass="7434">AESRRLHRALHAPHRPGAGLLRPGAVKLPRPSNDCRKPGAAEAKAVRGGSVGDDHPGRRLDLHRSPPAVL</sequence>
<feature type="compositionally biased region" description="Basic and acidic residues" evidence="1">
    <location>
        <begin position="52"/>
        <end position="64"/>
    </location>
</feature>
<organism evidence="2">
    <name type="scientific">uncultured Arthrobacter sp</name>
    <dbReference type="NCBI Taxonomy" id="114050"/>
    <lineage>
        <taxon>Bacteria</taxon>
        <taxon>Bacillati</taxon>
        <taxon>Actinomycetota</taxon>
        <taxon>Actinomycetes</taxon>
        <taxon>Micrococcales</taxon>
        <taxon>Micrococcaceae</taxon>
        <taxon>Arthrobacter</taxon>
        <taxon>environmental samples</taxon>
    </lineage>
</organism>
<feature type="region of interest" description="Disordered" evidence="1">
    <location>
        <begin position="1"/>
        <end position="70"/>
    </location>
</feature>
<dbReference type="AlphaFoldDB" id="A0A6J4HQ03"/>
<name>A0A6J4HQ03_9MICC</name>
<evidence type="ECO:0000256" key="1">
    <source>
        <dbReference type="SAM" id="MobiDB-lite"/>
    </source>
</evidence>